<evidence type="ECO:0000313" key="2">
    <source>
        <dbReference type="EMBL" id="CAH0397612.1"/>
    </source>
</evidence>
<reference evidence="2" key="1">
    <citation type="submission" date="2021-12" db="EMBL/GenBank/DDBJ databases">
        <authorList>
            <person name="King R."/>
        </authorList>
    </citation>
    <scope>NUCLEOTIDE SEQUENCE</scope>
</reference>
<dbReference type="PANTHER" id="PTHR10773:SF19">
    <property type="match status" value="1"/>
</dbReference>
<dbReference type="PANTHER" id="PTHR10773">
    <property type="entry name" value="DNA-DIRECTED RNA POLYMERASES I, II, AND III SUBUNIT RPABC2"/>
    <property type="match status" value="1"/>
</dbReference>
<name>A0ABN8AXP9_CHISP</name>
<dbReference type="Proteomes" id="UP001153292">
    <property type="component" value="Chromosome 1"/>
</dbReference>
<protein>
    <recommendedName>
        <fullName evidence="1">DUF7869 domain-containing protein</fullName>
    </recommendedName>
</protein>
<accession>A0ABN8AXP9</accession>
<evidence type="ECO:0000259" key="1">
    <source>
        <dbReference type="Pfam" id="PF25273"/>
    </source>
</evidence>
<feature type="domain" description="DUF7869" evidence="1">
    <location>
        <begin position="540"/>
        <end position="681"/>
    </location>
</feature>
<dbReference type="InterPro" id="IPR057191">
    <property type="entry name" value="DUF7869"/>
</dbReference>
<keyword evidence="3" id="KW-1185">Reference proteome</keyword>
<dbReference type="EMBL" id="OU963894">
    <property type="protein sequence ID" value="CAH0397612.1"/>
    <property type="molecule type" value="Genomic_DNA"/>
</dbReference>
<organism evidence="2 3">
    <name type="scientific">Chilo suppressalis</name>
    <name type="common">Asiatic rice borer moth</name>
    <dbReference type="NCBI Taxonomy" id="168631"/>
    <lineage>
        <taxon>Eukaryota</taxon>
        <taxon>Metazoa</taxon>
        <taxon>Ecdysozoa</taxon>
        <taxon>Arthropoda</taxon>
        <taxon>Hexapoda</taxon>
        <taxon>Insecta</taxon>
        <taxon>Pterygota</taxon>
        <taxon>Neoptera</taxon>
        <taxon>Endopterygota</taxon>
        <taxon>Lepidoptera</taxon>
        <taxon>Glossata</taxon>
        <taxon>Ditrysia</taxon>
        <taxon>Pyraloidea</taxon>
        <taxon>Crambidae</taxon>
        <taxon>Crambinae</taxon>
        <taxon>Chilo</taxon>
    </lineage>
</organism>
<proteinExistence type="predicted"/>
<dbReference type="Pfam" id="PF25273">
    <property type="entry name" value="DUF7869"/>
    <property type="match status" value="1"/>
</dbReference>
<gene>
    <name evidence="2" type="ORF">CHILSU_LOCUS686</name>
</gene>
<evidence type="ECO:0000313" key="3">
    <source>
        <dbReference type="Proteomes" id="UP001153292"/>
    </source>
</evidence>
<sequence length="804" mass="94279">MARQCPAKSRARRMLSMVDDAINLPCNGDFEDTKKVTIWKSVEDVNLTGTHSPTLQCLSPNFDLQSHLLQSPSTISYQSAIFDNVDFVASPTLVFSTPRHRKRRFEENRDSRSIEYYNVCESTDLITLSDTTMPQATSELQVPETCETTPQEENIQYITLETVREEFTIDQNILYTTPVDNDDNSNILILQCEKTAVESNGYNNTLNLDADILLENQSTMIENVNSEFHDCNQTTTIESVPSISDVLLTTKELTRKKRRYEENWEKAIFEEFWKLSDHEDQWHYILRHINTKDIKKMQLIRTKNRTQTISYFFKINGTESINVCKNFFLNTLSISEKTVYTAIEKGKTEEVKDNRGQHENRPRKMSVSTEQSVIAHIKQFPVKESHYVRRDSKKLYLEETLNISKMYRLYSDEWFKSANHPNDVKMATKRQYETVFNTKFNYSFHKPKKDMCGQCTLYRQADGERKDQLQEVYTKHIRNKECVRELKTKDKIEVDSTTTVVAIYDLEKVLTIPQSEVGIFHYKRKYPIYNFTIYNSLSGRGYCYLWHYQVAKRGANEIGSCVLNFIETESQRGIKNFIFYSDGCAGQNKNRIIFALYLYLCKKYGVNIIHRYFETGHSQSEGDSMHSLIERAKKNHTIYTPEQMYGLIMNAKINGEKFHLKEMEQHNFFDLKEIMDRRHWLRTDQTSEKVMWTKIHEIMINRAHPDVIYLKYNFDDEYISLNTAPNSRSSRGRPKKTLVTDVSGDELRNLYREPIALPKPLYDDLMSLCKSVAIPKYYHNFYNNLHCVENSEEVIDDIESDDSN</sequence>